<dbReference type="AlphaFoldDB" id="A0A2V1IKX4"/>
<feature type="transmembrane region" description="Helical" evidence="1">
    <location>
        <begin position="57"/>
        <end position="82"/>
    </location>
</feature>
<dbReference type="Proteomes" id="UP000244905">
    <property type="component" value="Unassembled WGS sequence"/>
</dbReference>
<sequence length="170" mass="19749">MKLTDKRFWSGDKTDYYSFFKYALSDSVLFSISWTLAISLILCLILLIIGLHNEESISWHTISVGLIFLFIVFIISNGMFLYENWMRQYIIIGKVKKLLPEGCAMKSINFDGVRKEYKIMLKYKGKMFRATIEYPFFYLSESGTRALGALNIGARKCFAENKSLIMDYMS</sequence>
<reference evidence="3" key="1">
    <citation type="submission" date="2018-02" db="EMBL/GenBank/DDBJ databases">
        <authorList>
            <person name="Clavel T."/>
            <person name="Strowig T."/>
        </authorList>
    </citation>
    <scope>NUCLEOTIDE SEQUENCE [LARGE SCALE GENOMIC DNA]</scope>
    <source>
        <strain evidence="3">DSM 103720</strain>
    </source>
</reference>
<feature type="transmembrane region" description="Helical" evidence="1">
    <location>
        <begin position="28"/>
        <end position="51"/>
    </location>
</feature>
<keyword evidence="1" id="KW-0812">Transmembrane</keyword>
<comment type="caution">
    <text evidence="2">The sequence shown here is derived from an EMBL/GenBank/DDBJ whole genome shotgun (WGS) entry which is preliminary data.</text>
</comment>
<protein>
    <submittedName>
        <fullName evidence="2">Uncharacterized protein</fullName>
    </submittedName>
</protein>
<evidence type="ECO:0000313" key="2">
    <source>
        <dbReference type="EMBL" id="PWB02217.1"/>
    </source>
</evidence>
<organism evidence="2 3">
    <name type="scientific">Duncaniella muris</name>
    <dbReference type="NCBI Taxonomy" id="2094150"/>
    <lineage>
        <taxon>Bacteria</taxon>
        <taxon>Pseudomonadati</taxon>
        <taxon>Bacteroidota</taxon>
        <taxon>Bacteroidia</taxon>
        <taxon>Bacteroidales</taxon>
        <taxon>Muribaculaceae</taxon>
        <taxon>Duncaniella</taxon>
    </lineage>
</organism>
<name>A0A2V1IKX4_9BACT</name>
<proteinExistence type="predicted"/>
<evidence type="ECO:0000256" key="1">
    <source>
        <dbReference type="SAM" id="Phobius"/>
    </source>
</evidence>
<accession>A0A2V1IKX4</accession>
<keyword evidence="1" id="KW-1133">Transmembrane helix</keyword>
<keyword evidence="1" id="KW-0472">Membrane</keyword>
<keyword evidence="3" id="KW-1185">Reference proteome</keyword>
<dbReference type="GeneID" id="82526104"/>
<dbReference type="RefSeq" id="WP_107032251.1">
    <property type="nucleotide sequence ID" value="NZ_PUEC01000014.1"/>
</dbReference>
<evidence type="ECO:0000313" key="3">
    <source>
        <dbReference type="Proteomes" id="UP000244905"/>
    </source>
</evidence>
<dbReference type="EMBL" id="PUEC01000014">
    <property type="protein sequence ID" value="PWB02217.1"/>
    <property type="molecule type" value="Genomic_DNA"/>
</dbReference>
<gene>
    <name evidence="2" type="ORF">C5O23_07075</name>
</gene>